<keyword evidence="3" id="KW-1185">Reference proteome</keyword>
<dbReference type="SUPFAM" id="SSF63748">
    <property type="entry name" value="Tudor/PWWP/MBT"/>
    <property type="match status" value="1"/>
</dbReference>
<dbReference type="InterPro" id="IPR002999">
    <property type="entry name" value="Tudor"/>
</dbReference>
<accession>A0AAD7JT67</accession>
<evidence type="ECO:0000313" key="2">
    <source>
        <dbReference type="EMBL" id="KAJ7769798.1"/>
    </source>
</evidence>
<dbReference type="AlphaFoldDB" id="A0AAD7JT67"/>
<dbReference type="Gene3D" id="2.30.30.140">
    <property type="match status" value="1"/>
</dbReference>
<dbReference type="Proteomes" id="UP001215598">
    <property type="component" value="Unassembled WGS sequence"/>
</dbReference>
<dbReference type="Gene3D" id="2.40.50.40">
    <property type="match status" value="1"/>
</dbReference>
<sequence>MPAETFYVEKVIEARLDTKGTGRTAKRFWWVGFGEDKATWEPAENFDGNKYAITQFWKNADLGPRIQTQLSKFNIGEVIKSNPTKPRSKPRPGRSSEGVILGTQVFALWPEDQHYYPGVIQRRSGTNYVVRFDEDGSEITLPLKHMRACADLRPGDTIILKADEIEVSEVRDGGSIVVEKTADYTSIKISAYEIEHECEEFTQGRVMNWLHTINIEIEILVANNSLVRINKLNIRMGLYFNLPRSQRYTSEKLRKFTTIEQIVEF</sequence>
<feature type="domain" description="Chromo" evidence="1">
    <location>
        <begin position="6"/>
        <end position="58"/>
    </location>
</feature>
<evidence type="ECO:0000313" key="3">
    <source>
        <dbReference type="Proteomes" id="UP001215598"/>
    </source>
</evidence>
<dbReference type="InterPro" id="IPR041297">
    <property type="entry name" value="Crb2_Tudor"/>
</dbReference>
<dbReference type="SUPFAM" id="SSF54160">
    <property type="entry name" value="Chromo domain-like"/>
    <property type="match status" value="1"/>
</dbReference>
<dbReference type="Pfam" id="PF18115">
    <property type="entry name" value="Tudor_3"/>
    <property type="match status" value="1"/>
</dbReference>
<reference evidence="2" key="1">
    <citation type="submission" date="2023-03" db="EMBL/GenBank/DDBJ databases">
        <title>Massive genome expansion in bonnet fungi (Mycena s.s.) driven by repeated elements and novel gene families across ecological guilds.</title>
        <authorList>
            <consortium name="Lawrence Berkeley National Laboratory"/>
            <person name="Harder C.B."/>
            <person name="Miyauchi S."/>
            <person name="Viragh M."/>
            <person name="Kuo A."/>
            <person name="Thoen E."/>
            <person name="Andreopoulos B."/>
            <person name="Lu D."/>
            <person name="Skrede I."/>
            <person name="Drula E."/>
            <person name="Henrissat B."/>
            <person name="Morin E."/>
            <person name="Kohler A."/>
            <person name="Barry K."/>
            <person name="LaButti K."/>
            <person name="Morin E."/>
            <person name="Salamov A."/>
            <person name="Lipzen A."/>
            <person name="Mereny Z."/>
            <person name="Hegedus B."/>
            <person name="Baldrian P."/>
            <person name="Stursova M."/>
            <person name="Weitz H."/>
            <person name="Taylor A."/>
            <person name="Grigoriev I.V."/>
            <person name="Nagy L.G."/>
            <person name="Martin F."/>
            <person name="Kauserud H."/>
        </authorList>
    </citation>
    <scope>NUCLEOTIDE SEQUENCE</scope>
    <source>
        <strain evidence="2">CBHHK182m</strain>
    </source>
</reference>
<dbReference type="EMBL" id="JARKIB010000017">
    <property type="protein sequence ID" value="KAJ7769798.1"/>
    <property type="molecule type" value="Genomic_DNA"/>
</dbReference>
<proteinExistence type="predicted"/>
<evidence type="ECO:0000259" key="1">
    <source>
        <dbReference type="PROSITE" id="PS50013"/>
    </source>
</evidence>
<dbReference type="InterPro" id="IPR000953">
    <property type="entry name" value="Chromo/chromo_shadow_dom"/>
</dbReference>
<comment type="caution">
    <text evidence="2">The sequence shown here is derived from an EMBL/GenBank/DDBJ whole genome shotgun (WGS) entry which is preliminary data.</text>
</comment>
<dbReference type="InterPro" id="IPR016197">
    <property type="entry name" value="Chromo-like_dom_sf"/>
</dbReference>
<protein>
    <recommendedName>
        <fullName evidence="1">Chromo domain-containing protein</fullName>
    </recommendedName>
</protein>
<dbReference type="SMART" id="SM00333">
    <property type="entry name" value="TUDOR"/>
    <property type="match status" value="1"/>
</dbReference>
<name>A0AAD7JT67_9AGAR</name>
<gene>
    <name evidence="2" type="ORF">B0H16DRAFT_1776595</name>
</gene>
<dbReference type="PROSITE" id="PS50013">
    <property type="entry name" value="CHROMO_2"/>
    <property type="match status" value="1"/>
</dbReference>
<dbReference type="GO" id="GO:0006338">
    <property type="term" value="P:chromatin remodeling"/>
    <property type="evidence" value="ECO:0007669"/>
    <property type="project" value="UniProtKB-ARBA"/>
</dbReference>
<organism evidence="2 3">
    <name type="scientific">Mycena metata</name>
    <dbReference type="NCBI Taxonomy" id="1033252"/>
    <lineage>
        <taxon>Eukaryota</taxon>
        <taxon>Fungi</taxon>
        <taxon>Dikarya</taxon>
        <taxon>Basidiomycota</taxon>
        <taxon>Agaricomycotina</taxon>
        <taxon>Agaricomycetes</taxon>
        <taxon>Agaricomycetidae</taxon>
        <taxon>Agaricales</taxon>
        <taxon>Marasmiineae</taxon>
        <taxon>Mycenaceae</taxon>
        <taxon>Mycena</taxon>
    </lineage>
</organism>